<name>A0AAV4DGQ0_9GAST</name>
<dbReference type="InterPro" id="IPR041588">
    <property type="entry name" value="Integrase_H2C2"/>
</dbReference>
<dbReference type="Gene3D" id="1.10.340.70">
    <property type="match status" value="1"/>
</dbReference>
<reference evidence="2 3" key="1">
    <citation type="journal article" date="2021" name="Elife">
        <title>Chloroplast acquisition without the gene transfer in kleptoplastic sea slugs, Plakobranchus ocellatus.</title>
        <authorList>
            <person name="Maeda T."/>
            <person name="Takahashi S."/>
            <person name="Yoshida T."/>
            <person name="Shimamura S."/>
            <person name="Takaki Y."/>
            <person name="Nagai Y."/>
            <person name="Toyoda A."/>
            <person name="Suzuki Y."/>
            <person name="Arimoto A."/>
            <person name="Ishii H."/>
            <person name="Satoh N."/>
            <person name="Nishiyama T."/>
            <person name="Hasebe M."/>
            <person name="Maruyama T."/>
            <person name="Minagawa J."/>
            <person name="Obokata J."/>
            <person name="Shigenobu S."/>
        </authorList>
    </citation>
    <scope>NUCLEOTIDE SEQUENCE [LARGE SCALE GENOMIC DNA]</scope>
</reference>
<feature type="domain" description="Integrase zinc-binding" evidence="1">
    <location>
        <begin position="10"/>
        <end position="63"/>
    </location>
</feature>
<dbReference type="AlphaFoldDB" id="A0AAV4DGQ0"/>
<dbReference type="InterPro" id="IPR036397">
    <property type="entry name" value="RNaseH_sf"/>
</dbReference>
<keyword evidence="3" id="KW-1185">Reference proteome</keyword>
<proteinExistence type="predicted"/>
<organism evidence="2 3">
    <name type="scientific">Plakobranchus ocellatus</name>
    <dbReference type="NCBI Taxonomy" id="259542"/>
    <lineage>
        <taxon>Eukaryota</taxon>
        <taxon>Metazoa</taxon>
        <taxon>Spiralia</taxon>
        <taxon>Lophotrochozoa</taxon>
        <taxon>Mollusca</taxon>
        <taxon>Gastropoda</taxon>
        <taxon>Heterobranchia</taxon>
        <taxon>Euthyneura</taxon>
        <taxon>Panpulmonata</taxon>
        <taxon>Sacoglossa</taxon>
        <taxon>Placobranchoidea</taxon>
        <taxon>Plakobranchidae</taxon>
        <taxon>Plakobranchus</taxon>
    </lineage>
</organism>
<evidence type="ECO:0000313" key="2">
    <source>
        <dbReference type="EMBL" id="GFO43473.1"/>
    </source>
</evidence>
<gene>
    <name evidence="2" type="ORF">PoB_006997800</name>
</gene>
<dbReference type="InterPro" id="IPR050951">
    <property type="entry name" value="Retrovirus_Pol_polyprotein"/>
</dbReference>
<dbReference type="PANTHER" id="PTHR37984:SF5">
    <property type="entry name" value="PROTEIN NYNRIN-LIKE"/>
    <property type="match status" value="1"/>
</dbReference>
<evidence type="ECO:0000313" key="3">
    <source>
        <dbReference type="Proteomes" id="UP000735302"/>
    </source>
</evidence>
<dbReference type="Pfam" id="PF17921">
    <property type="entry name" value="Integrase_H2C2"/>
    <property type="match status" value="1"/>
</dbReference>
<evidence type="ECO:0000259" key="1">
    <source>
        <dbReference type="Pfam" id="PF17921"/>
    </source>
</evidence>
<accession>A0AAV4DGQ0</accession>
<dbReference type="GO" id="GO:0003676">
    <property type="term" value="F:nucleic acid binding"/>
    <property type="evidence" value="ECO:0007669"/>
    <property type="project" value="InterPro"/>
</dbReference>
<protein>
    <submittedName>
        <fullName evidence="2">Polyprotein</fullName>
    </submittedName>
</protein>
<dbReference type="PANTHER" id="PTHR37984">
    <property type="entry name" value="PROTEIN CBG26694"/>
    <property type="match status" value="1"/>
</dbReference>
<dbReference type="Gene3D" id="3.30.420.10">
    <property type="entry name" value="Ribonuclease H-like superfamily/Ribonuclease H"/>
    <property type="match status" value="1"/>
</dbReference>
<dbReference type="Proteomes" id="UP000735302">
    <property type="component" value="Unassembled WGS sequence"/>
</dbReference>
<dbReference type="EMBL" id="BLXT01007882">
    <property type="protein sequence ID" value="GFO43473.1"/>
    <property type="molecule type" value="Genomic_DNA"/>
</dbReference>
<comment type="caution">
    <text evidence="2">The sequence shown here is derived from an EMBL/GenBank/DDBJ whole genome shotgun (WGS) entry which is preliminary data.</text>
</comment>
<sequence>MSQEHRSIPPGKHHEKILLTLHEGHIDIVKMKNIAREYVWWPGVDTEIKTITNTCNECASTQPDPLKVPLHPWQWHQTPWQRIHVDLAGPFMNFMFFVVVDAHLKWTEIIPLSPSQPLKF</sequence>